<keyword evidence="1" id="KW-0812">Transmembrane</keyword>
<organism evidence="2 3">
    <name type="scientific">Ridgeia piscesae</name>
    <name type="common">Tubeworm</name>
    <dbReference type="NCBI Taxonomy" id="27915"/>
    <lineage>
        <taxon>Eukaryota</taxon>
        <taxon>Metazoa</taxon>
        <taxon>Spiralia</taxon>
        <taxon>Lophotrochozoa</taxon>
        <taxon>Annelida</taxon>
        <taxon>Polychaeta</taxon>
        <taxon>Sedentaria</taxon>
        <taxon>Canalipalpata</taxon>
        <taxon>Sabellida</taxon>
        <taxon>Siboglinidae</taxon>
        <taxon>Ridgeia</taxon>
    </lineage>
</organism>
<reference evidence="2" key="1">
    <citation type="journal article" date="2023" name="Mol. Biol. Evol.">
        <title>Third-Generation Sequencing Reveals the Adaptive Role of the Epigenome in Three Deep-Sea Polychaetes.</title>
        <authorList>
            <person name="Perez M."/>
            <person name="Aroh O."/>
            <person name="Sun Y."/>
            <person name="Lan Y."/>
            <person name="Juniper S.K."/>
            <person name="Young C.R."/>
            <person name="Angers B."/>
            <person name="Qian P.Y."/>
        </authorList>
    </citation>
    <scope>NUCLEOTIDE SEQUENCE</scope>
    <source>
        <strain evidence="2">R07B-5</strain>
    </source>
</reference>
<accession>A0AAD9KR67</accession>
<evidence type="ECO:0000256" key="1">
    <source>
        <dbReference type="SAM" id="Phobius"/>
    </source>
</evidence>
<feature type="transmembrane region" description="Helical" evidence="1">
    <location>
        <begin position="35"/>
        <end position="60"/>
    </location>
</feature>
<dbReference type="AlphaFoldDB" id="A0AAD9KR67"/>
<proteinExistence type="predicted"/>
<dbReference type="Proteomes" id="UP001209878">
    <property type="component" value="Unassembled WGS sequence"/>
</dbReference>
<keyword evidence="1" id="KW-0472">Membrane</keyword>
<comment type="caution">
    <text evidence="2">The sequence shown here is derived from an EMBL/GenBank/DDBJ whole genome shotgun (WGS) entry which is preliminary data.</text>
</comment>
<dbReference type="EMBL" id="JAODUO010000692">
    <property type="protein sequence ID" value="KAK2175996.1"/>
    <property type="molecule type" value="Genomic_DNA"/>
</dbReference>
<protein>
    <submittedName>
        <fullName evidence="2">Uncharacterized protein</fullName>
    </submittedName>
</protein>
<sequence>MVKQSCDFVCNNSHVTLLTWCSRRLMLLMDGASNVVTLLCFMSLSNLVALSVCCSNLLAYKMFVYY</sequence>
<evidence type="ECO:0000313" key="2">
    <source>
        <dbReference type="EMBL" id="KAK2175996.1"/>
    </source>
</evidence>
<name>A0AAD9KR67_RIDPI</name>
<keyword evidence="3" id="KW-1185">Reference proteome</keyword>
<gene>
    <name evidence="2" type="ORF">NP493_693g00013</name>
</gene>
<keyword evidence="1" id="KW-1133">Transmembrane helix</keyword>
<evidence type="ECO:0000313" key="3">
    <source>
        <dbReference type="Proteomes" id="UP001209878"/>
    </source>
</evidence>